<evidence type="ECO:0000313" key="1">
    <source>
        <dbReference type="EMBL" id="PWA64441.1"/>
    </source>
</evidence>
<reference evidence="1 2" key="1">
    <citation type="journal article" date="2018" name="Mol. Plant">
        <title>The genome of Artemisia annua provides insight into the evolution of Asteraceae family and artemisinin biosynthesis.</title>
        <authorList>
            <person name="Shen Q."/>
            <person name="Zhang L."/>
            <person name="Liao Z."/>
            <person name="Wang S."/>
            <person name="Yan T."/>
            <person name="Shi P."/>
            <person name="Liu M."/>
            <person name="Fu X."/>
            <person name="Pan Q."/>
            <person name="Wang Y."/>
            <person name="Lv Z."/>
            <person name="Lu X."/>
            <person name="Zhang F."/>
            <person name="Jiang W."/>
            <person name="Ma Y."/>
            <person name="Chen M."/>
            <person name="Hao X."/>
            <person name="Li L."/>
            <person name="Tang Y."/>
            <person name="Lv G."/>
            <person name="Zhou Y."/>
            <person name="Sun X."/>
            <person name="Brodelius P.E."/>
            <person name="Rose J.K.C."/>
            <person name="Tang K."/>
        </authorList>
    </citation>
    <scope>NUCLEOTIDE SEQUENCE [LARGE SCALE GENOMIC DNA]</scope>
    <source>
        <strain evidence="2">cv. Huhao1</strain>
        <tissue evidence="1">Leaf</tissue>
    </source>
</reference>
<dbReference type="OrthoDB" id="2162994at2759"/>
<name>A0A2U1MT52_ARTAN</name>
<proteinExistence type="predicted"/>
<dbReference type="EMBL" id="PKPP01004421">
    <property type="protein sequence ID" value="PWA64441.1"/>
    <property type="molecule type" value="Genomic_DNA"/>
</dbReference>
<sequence length="135" mass="15077">MDCFTNEYYSKNDKHNHIMTNNNNNEFMLDDLIVDFPNEDDIVLNDAFFHNVVGHEGDLSNVSVGDSCNSSVSGSDQPPFSDVELCLPRLCSAVVSIETYGMCEQRPCSVIVSTETPLNQRLRFVEAYVSICDAP</sequence>
<comment type="caution">
    <text evidence="1">The sequence shown here is derived from an EMBL/GenBank/DDBJ whole genome shotgun (WGS) entry which is preliminary data.</text>
</comment>
<protein>
    <submittedName>
        <fullName evidence="1">Transcription factor, GATA</fullName>
    </submittedName>
</protein>
<dbReference type="Proteomes" id="UP000245207">
    <property type="component" value="Unassembled WGS sequence"/>
</dbReference>
<accession>A0A2U1MT52</accession>
<organism evidence="1 2">
    <name type="scientific">Artemisia annua</name>
    <name type="common">Sweet wormwood</name>
    <dbReference type="NCBI Taxonomy" id="35608"/>
    <lineage>
        <taxon>Eukaryota</taxon>
        <taxon>Viridiplantae</taxon>
        <taxon>Streptophyta</taxon>
        <taxon>Embryophyta</taxon>
        <taxon>Tracheophyta</taxon>
        <taxon>Spermatophyta</taxon>
        <taxon>Magnoliopsida</taxon>
        <taxon>eudicotyledons</taxon>
        <taxon>Gunneridae</taxon>
        <taxon>Pentapetalae</taxon>
        <taxon>asterids</taxon>
        <taxon>campanulids</taxon>
        <taxon>Asterales</taxon>
        <taxon>Asteraceae</taxon>
        <taxon>Asteroideae</taxon>
        <taxon>Anthemideae</taxon>
        <taxon>Artemisiinae</taxon>
        <taxon>Artemisia</taxon>
    </lineage>
</organism>
<keyword evidence="2" id="KW-1185">Reference proteome</keyword>
<gene>
    <name evidence="1" type="ORF">CTI12_AA344220</name>
</gene>
<dbReference type="STRING" id="35608.A0A2U1MT52"/>
<dbReference type="AlphaFoldDB" id="A0A2U1MT52"/>
<evidence type="ECO:0000313" key="2">
    <source>
        <dbReference type="Proteomes" id="UP000245207"/>
    </source>
</evidence>